<keyword evidence="1" id="KW-0472">Membrane</keyword>
<accession>A0A316J5U3</accession>
<dbReference type="Proteomes" id="UP000245865">
    <property type="component" value="Unassembled WGS sequence"/>
</dbReference>
<dbReference type="OrthoDB" id="7679120at2"/>
<keyword evidence="1" id="KW-0812">Transmembrane</keyword>
<dbReference type="AlphaFoldDB" id="A0A316J5U3"/>
<gene>
    <name evidence="2" type="ORF">DKP76_18805</name>
</gene>
<name>A0A316J5U3_9HYPH</name>
<sequence length="107" mass="11910">MIRFVLRSFAVVCLALAVIFAILDAARSVGASKFVTKPLLAIWMRGAPETLEGAEALVTHYIGTSAWENVLVPVFEQPGWLFFGVAAFIFYAIAHRRRRPLGRFTAR</sequence>
<reference evidence="2 3" key="1">
    <citation type="submission" date="2018-05" db="EMBL/GenBank/DDBJ databases">
        <title>Comparative genomic sequence analysis between strain HN4 and CCM 8460T (Falsochrobactrum ovis) will provide more evidence to prove that HN4 is a new species of Falsochrobactrum.</title>
        <authorList>
            <person name="Lyu W."/>
            <person name="Sun L."/>
            <person name="Yao L."/>
        </authorList>
    </citation>
    <scope>NUCLEOTIDE SEQUENCE [LARGE SCALE GENOMIC DNA]</scope>
    <source>
        <strain evidence="2 3">HN4</strain>
    </source>
</reference>
<keyword evidence="1" id="KW-1133">Transmembrane helix</keyword>
<dbReference type="EMBL" id="QGDB01000024">
    <property type="protein sequence ID" value="PWL16199.1"/>
    <property type="molecule type" value="Genomic_DNA"/>
</dbReference>
<evidence type="ECO:0000313" key="3">
    <source>
        <dbReference type="Proteomes" id="UP000245865"/>
    </source>
</evidence>
<dbReference type="RefSeq" id="WP_109708169.1">
    <property type="nucleotide sequence ID" value="NZ_QGDB01000024.1"/>
</dbReference>
<comment type="caution">
    <text evidence="2">The sequence shown here is derived from an EMBL/GenBank/DDBJ whole genome shotgun (WGS) entry which is preliminary data.</text>
</comment>
<protein>
    <submittedName>
        <fullName evidence="2">Uncharacterized protein</fullName>
    </submittedName>
</protein>
<evidence type="ECO:0000313" key="2">
    <source>
        <dbReference type="EMBL" id="PWL16199.1"/>
    </source>
</evidence>
<evidence type="ECO:0000256" key="1">
    <source>
        <dbReference type="SAM" id="Phobius"/>
    </source>
</evidence>
<proteinExistence type="predicted"/>
<organism evidence="2 3">
    <name type="scientific">Falsochrobactrum shanghaiense</name>
    <dbReference type="NCBI Taxonomy" id="2201899"/>
    <lineage>
        <taxon>Bacteria</taxon>
        <taxon>Pseudomonadati</taxon>
        <taxon>Pseudomonadota</taxon>
        <taxon>Alphaproteobacteria</taxon>
        <taxon>Hyphomicrobiales</taxon>
        <taxon>Brucellaceae</taxon>
        <taxon>Falsochrobactrum</taxon>
    </lineage>
</organism>
<feature type="transmembrane region" description="Helical" evidence="1">
    <location>
        <begin position="77"/>
        <end position="94"/>
    </location>
</feature>
<keyword evidence="3" id="KW-1185">Reference proteome</keyword>